<keyword evidence="7" id="KW-1185">Reference proteome</keyword>
<comment type="caution">
    <text evidence="6">The sequence shown here is derived from an EMBL/GenBank/DDBJ whole genome shotgun (WGS) entry which is preliminary data.</text>
</comment>
<dbReference type="PANTHER" id="PTHR30419">
    <property type="entry name" value="HTH-TYPE TRANSCRIPTIONAL REGULATOR YBHD"/>
    <property type="match status" value="1"/>
</dbReference>
<organism evidence="6 7">
    <name type="scientific">Comamonas terrae</name>
    <dbReference type="NCBI Taxonomy" id="673548"/>
    <lineage>
        <taxon>Bacteria</taxon>
        <taxon>Pseudomonadati</taxon>
        <taxon>Pseudomonadota</taxon>
        <taxon>Betaproteobacteria</taxon>
        <taxon>Burkholderiales</taxon>
        <taxon>Comamonadaceae</taxon>
        <taxon>Comamonas</taxon>
    </lineage>
</organism>
<evidence type="ECO:0000256" key="3">
    <source>
        <dbReference type="ARBA" id="ARBA00023125"/>
    </source>
</evidence>
<gene>
    <name evidence="6" type="ORF">ACFSW6_09885</name>
</gene>
<evidence type="ECO:0000313" key="6">
    <source>
        <dbReference type="EMBL" id="MFD2754397.1"/>
    </source>
</evidence>
<keyword evidence="2" id="KW-0805">Transcription regulation</keyword>
<dbReference type="SUPFAM" id="SSF53850">
    <property type="entry name" value="Periplasmic binding protein-like II"/>
    <property type="match status" value="1"/>
</dbReference>
<dbReference type="InterPro" id="IPR000847">
    <property type="entry name" value="LysR_HTH_N"/>
</dbReference>
<proteinExistence type="inferred from homology"/>
<dbReference type="PRINTS" id="PR00039">
    <property type="entry name" value="HTHLYSR"/>
</dbReference>
<dbReference type="RefSeq" id="WP_066477915.1">
    <property type="nucleotide sequence ID" value="NZ_BCNT01000007.1"/>
</dbReference>
<dbReference type="Pfam" id="PF03466">
    <property type="entry name" value="LysR_substrate"/>
    <property type="match status" value="1"/>
</dbReference>
<dbReference type="InterPro" id="IPR036390">
    <property type="entry name" value="WH_DNA-bd_sf"/>
</dbReference>
<keyword evidence="3" id="KW-0238">DNA-binding</keyword>
<dbReference type="InterPro" id="IPR005119">
    <property type="entry name" value="LysR_subst-bd"/>
</dbReference>
<dbReference type="Gene3D" id="3.40.190.10">
    <property type="entry name" value="Periplasmic binding protein-like II"/>
    <property type="match status" value="2"/>
</dbReference>
<dbReference type="InterPro" id="IPR050950">
    <property type="entry name" value="HTH-type_LysR_regulators"/>
</dbReference>
<dbReference type="SUPFAM" id="SSF46785">
    <property type="entry name" value="Winged helix' DNA-binding domain"/>
    <property type="match status" value="1"/>
</dbReference>
<protein>
    <submittedName>
        <fullName evidence="6">LysR family transcriptional regulator</fullName>
    </submittedName>
</protein>
<evidence type="ECO:0000256" key="1">
    <source>
        <dbReference type="ARBA" id="ARBA00009437"/>
    </source>
</evidence>
<comment type="similarity">
    <text evidence="1">Belongs to the LysR transcriptional regulatory family.</text>
</comment>
<name>A0ABW5ULE7_9BURK</name>
<dbReference type="Pfam" id="PF00126">
    <property type="entry name" value="HTH_1"/>
    <property type="match status" value="1"/>
</dbReference>
<dbReference type="PROSITE" id="PS50931">
    <property type="entry name" value="HTH_LYSR"/>
    <property type="match status" value="1"/>
</dbReference>
<dbReference type="InterPro" id="IPR036388">
    <property type="entry name" value="WH-like_DNA-bd_sf"/>
</dbReference>
<sequence>MANLHVPSLRQLRAFLAVAESGSFSQAAQQLSLSQPAVSASIRELESLLGARLMDRGPHHMALTEAGRTLLHEAQWLVASFDRGVGRMHAVLAGGQQTVRIACLPSAMHLLAPALAQWQRQQPQVRVEISDPLHEELIAQLRGGAVDMGITTELDMPAGLHTTPLMEDELVVLLPPGHRLAQDGGPLRWRALRGERLALFARGSTYELAVATLRQQRIALDEAMRMRYSESLYSLVQAGHAVGVISRLYTQGVATPALQVRRLTAPVIGRRLALMVNGEPGQQRPPVAACRGFLCERLGAQAQP</sequence>
<accession>A0ABW5ULE7</accession>
<evidence type="ECO:0000256" key="2">
    <source>
        <dbReference type="ARBA" id="ARBA00023015"/>
    </source>
</evidence>
<feature type="domain" description="HTH lysR-type" evidence="5">
    <location>
        <begin position="7"/>
        <end position="64"/>
    </location>
</feature>
<evidence type="ECO:0000313" key="7">
    <source>
        <dbReference type="Proteomes" id="UP001597463"/>
    </source>
</evidence>
<dbReference type="Proteomes" id="UP001597463">
    <property type="component" value="Unassembled WGS sequence"/>
</dbReference>
<evidence type="ECO:0000256" key="4">
    <source>
        <dbReference type="ARBA" id="ARBA00023163"/>
    </source>
</evidence>
<evidence type="ECO:0000259" key="5">
    <source>
        <dbReference type="PROSITE" id="PS50931"/>
    </source>
</evidence>
<dbReference type="Gene3D" id="1.10.10.10">
    <property type="entry name" value="Winged helix-like DNA-binding domain superfamily/Winged helix DNA-binding domain"/>
    <property type="match status" value="1"/>
</dbReference>
<keyword evidence="4" id="KW-0804">Transcription</keyword>
<reference evidence="7" key="1">
    <citation type="journal article" date="2019" name="Int. J. Syst. Evol. Microbiol.">
        <title>The Global Catalogue of Microorganisms (GCM) 10K type strain sequencing project: providing services to taxonomists for standard genome sequencing and annotation.</title>
        <authorList>
            <consortium name="The Broad Institute Genomics Platform"/>
            <consortium name="The Broad Institute Genome Sequencing Center for Infectious Disease"/>
            <person name="Wu L."/>
            <person name="Ma J."/>
        </authorList>
    </citation>
    <scope>NUCLEOTIDE SEQUENCE [LARGE SCALE GENOMIC DNA]</scope>
    <source>
        <strain evidence="7">TISTR 1906</strain>
    </source>
</reference>
<dbReference type="CDD" id="cd05466">
    <property type="entry name" value="PBP2_LTTR_substrate"/>
    <property type="match status" value="1"/>
</dbReference>
<dbReference type="EMBL" id="JBHUMV010000004">
    <property type="protein sequence ID" value="MFD2754397.1"/>
    <property type="molecule type" value="Genomic_DNA"/>
</dbReference>